<evidence type="ECO:0000256" key="5">
    <source>
        <dbReference type="ARBA" id="ARBA00022692"/>
    </source>
</evidence>
<dbReference type="InterPro" id="IPR002528">
    <property type="entry name" value="MATE_fam"/>
</dbReference>
<dbReference type="Proteomes" id="UP000236736">
    <property type="component" value="Unassembled WGS sequence"/>
</dbReference>
<feature type="transmembrane region" description="Helical" evidence="10">
    <location>
        <begin position="57"/>
        <end position="78"/>
    </location>
</feature>
<dbReference type="PANTHER" id="PTHR43298:SF2">
    <property type="entry name" value="FMN_FAD EXPORTER YEEO-RELATED"/>
    <property type="match status" value="1"/>
</dbReference>
<dbReference type="GO" id="GO:0015297">
    <property type="term" value="F:antiporter activity"/>
    <property type="evidence" value="ECO:0007669"/>
    <property type="project" value="UniProtKB-KW"/>
</dbReference>
<dbReference type="STRING" id="1120964.GCA_001313265_07655"/>
<evidence type="ECO:0000256" key="7">
    <source>
        <dbReference type="ARBA" id="ARBA00023065"/>
    </source>
</evidence>
<feature type="transmembrane region" description="Helical" evidence="10">
    <location>
        <begin position="361"/>
        <end position="379"/>
    </location>
</feature>
<feature type="transmembrane region" description="Helical" evidence="10">
    <location>
        <begin position="141"/>
        <end position="161"/>
    </location>
</feature>
<feature type="transmembrane region" description="Helical" evidence="10">
    <location>
        <begin position="400"/>
        <end position="422"/>
    </location>
</feature>
<evidence type="ECO:0000256" key="6">
    <source>
        <dbReference type="ARBA" id="ARBA00022989"/>
    </source>
</evidence>
<feature type="transmembrane region" description="Helical" evidence="10">
    <location>
        <begin position="26"/>
        <end position="51"/>
    </location>
</feature>
<dbReference type="InterPro" id="IPR050222">
    <property type="entry name" value="MATE_MdtK"/>
</dbReference>
<dbReference type="GO" id="GO:0006811">
    <property type="term" value="P:monoatomic ion transport"/>
    <property type="evidence" value="ECO:0007669"/>
    <property type="project" value="UniProtKB-KW"/>
</dbReference>
<evidence type="ECO:0000256" key="4">
    <source>
        <dbReference type="ARBA" id="ARBA00022475"/>
    </source>
</evidence>
<dbReference type="RefSeq" id="WP_103926753.1">
    <property type="nucleotide sequence ID" value="NZ_FNVR01000050.1"/>
</dbReference>
<dbReference type="PIRSF" id="PIRSF006603">
    <property type="entry name" value="DinF"/>
    <property type="match status" value="1"/>
</dbReference>
<evidence type="ECO:0000256" key="9">
    <source>
        <dbReference type="ARBA" id="ARBA00031636"/>
    </source>
</evidence>
<dbReference type="GO" id="GO:0005886">
    <property type="term" value="C:plasma membrane"/>
    <property type="evidence" value="ECO:0007669"/>
    <property type="project" value="UniProtKB-SubCell"/>
</dbReference>
<keyword evidence="6 10" id="KW-1133">Transmembrane helix</keyword>
<comment type="subcellular location">
    <subcellularLocation>
        <location evidence="1">Cell membrane</location>
        <topology evidence="1">Multi-pass membrane protein</topology>
    </subcellularLocation>
</comment>
<evidence type="ECO:0000256" key="3">
    <source>
        <dbReference type="ARBA" id="ARBA00022449"/>
    </source>
</evidence>
<feature type="transmembrane region" description="Helical" evidence="10">
    <location>
        <begin position="428"/>
        <end position="449"/>
    </location>
</feature>
<dbReference type="PANTHER" id="PTHR43298">
    <property type="entry name" value="MULTIDRUG RESISTANCE PROTEIN NORM-RELATED"/>
    <property type="match status" value="1"/>
</dbReference>
<keyword evidence="2" id="KW-0813">Transport</keyword>
<evidence type="ECO:0000256" key="8">
    <source>
        <dbReference type="ARBA" id="ARBA00023136"/>
    </source>
</evidence>
<keyword evidence="3" id="KW-0050">Antiport</keyword>
<name>A0A1H6ANI2_9BACT</name>
<keyword evidence="4" id="KW-1003">Cell membrane</keyword>
<keyword evidence="12" id="KW-1185">Reference proteome</keyword>
<organism evidence="11 12">
    <name type="scientific">Algoriphagus boritolerans DSM 17298 = JCM 18970</name>
    <dbReference type="NCBI Taxonomy" id="1120964"/>
    <lineage>
        <taxon>Bacteria</taxon>
        <taxon>Pseudomonadati</taxon>
        <taxon>Bacteroidota</taxon>
        <taxon>Cytophagia</taxon>
        <taxon>Cytophagales</taxon>
        <taxon>Cyclobacteriaceae</taxon>
        <taxon>Algoriphagus</taxon>
    </lineage>
</organism>
<evidence type="ECO:0000256" key="2">
    <source>
        <dbReference type="ARBA" id="ARBA00022448"/>
    </source>
</evidence>
<feature type="transmembrane region" description="Helical" evidence="10">
    <location>
        <begin position="99"/>
        <end position="121"/>
    </location>
</feature>
<evidence type="ECO:0000313" key="11">
    <source>
        <dbReference type="EMBL" id="SEG49627.1"/>
    </source>
</evidence>
<accession>A0A1H6ANI2</accession>
<feature type="transmembrane region" description="Helical" evidence="10">
    <location>
        <begin position="173"/>
        <end position="192"/>
    </location>
</feature>
<dbReference type="CDD" id="cd13131">
    <property type="entry name" value="MATE_NorM_like"/>
    <property type="match status" value="1"/>
</dbReference>
<dbReference type="EMBL" id="FNVR01000050">
    <property type="protein sequence ID" value="SEG49627.1"/>
    <property type="molecule type" value="Genomic_DNA"/>
</dbReference>
<reference evidence="12" key="1">
    <citation type="submission" date="2016-10" db="EMBL/GenBank/DDBJ databases">
        <authorList>
            <person name="Varghese N."/>
            <person name="Submissions S."/>
        </authorList>
    </citation>
    <scope>NUCLEOTIDE SEQUENCE [LARGE SCALE GENOMIC DNA]</scope>
    <source>
        <strain evidence="12">DSM 17298</strain>
    </source>
</reference>
<dbReference type="AlphaFoldDB" id="A0A1H6ANI2"/>
<keyword evidence="5 10" id="KW-0812">Transmembrane</keyword>
<dbReference type="NCBIfam" id="TIGR00797">
    <property type="entry name" value="matE"/>
    <property type="match status" value="1"/>
</dbReference>
<gene>
    <name evidence="11" type="ORF">SAMN03080598_04214</name>
</gene>
<protein>
    <recommendedName>
        <fullName evidence="9">Multidrug-efflux transporter</fullName>
    </recommendedName>
</protein>
<evidence type="ECO:0000256" key="10">
    <source>
        <dbReference type="SAM" id="Phobius"/>
    </source>
</evidence>
<dbReference type="Pfam" id="PF01554">
    <property type="entry name" value="MatE"/>
    <property type="match status" value="2"/>
</dbReference>
<evidence type="ECO:0000313" key="12">
    <source>
        <dbReference type="Proteomes" id="UP000236736"/>
    </source>
</evidence>
<keyword evidence="8 10" id="KW-0472">Membrane</keyword>
<sequence length="464" mass="50273">MEPSTSIEFSAPPKSFKEEVQLTMNLGWPIILSNLTQILLPIIDGIMVGSIHSNQLAAASLVINIATIPVILCMALPMALSPLVSSALGKSDFRSPLKLLVNGMIVGGLFALVLALLFYFGSEVVYQLGQDEEVALLAEEYLVIIGWRLIPVALFVALTNFSEGLGKTKMVMIINLIALPINVFLNYLLIFGNWGLPALGLNGAGYGTLLTQVIILIAFIYYVATSKSFADHRQELHSAFKVDYAMVKDIFRIGIPSGIQFSLENGAFAFSGVMAGWLGAQQQAAHQIGLYISSLTFMISMGICTAGTIRVAFYFGKNDWTLVKSIGRSTLIIAGVIGAVFSLLLLLGFNYLPYLFVSESAVIEFAKMVLLMAAIFQLTDALQATSAGILRGIQDVKVPAYLGLVAYWLIGIPFGYVFAFQMDWGVSGLWAGLIAGLSANAVLLTNRFFRLVKSESKNVVDTFI</sequence>
<dbReference type="InterPro" id="IPR048279">
    <property type="entry name" value="MdtK-like"/>
</dbReference>
<feature type="transmembrane region" description="Helical" evidence="10">
    <location>
        <begin position="325"/>
        <end position="349"/>
    </location>
</feature>
<dbReference type="GO" id="GO:0042910">
    <property type="term" value="F:xenobiotic transmembrane transporter activity"/>
    <property type="evidence" value="ECO:0007669"/>
    <property type="project" value="InterPro"/>
</dbReference>
<keyword evidence="7" id="KW-0406">Ion transport</keyword>
<evidence type="ECO:0000256" key="1">
    <source>
        <dbReference type="ARBA" id="ARBA00004651"/>
    </source>
</evidence>
<proteinExistence type="predicted"/>
<dbReference type="OrthoDB" id="9780160at2"/>
<feature type="transmembrane region" description="Helical" evidence="10">
    <location>
        <begin position="290"/>
        <end position="313"/>
    </location>
</feature>
<feature type="transmembrane region" description="Helical" evidence="10">
    <location>
        <begin position="204"/>
        <end position="224"/>
    </location>
</feature>